<sequence length="122" mass="13902">KNSERPGHPSVASSTSVAPPLQSSCAGVSEEHIDYIYTPGELPRVRQMWYCICDIRLPVAEEIVRKDYFIQGETADLQNGWLPSKVIDRVRHAIKEDVCKLSTQIEDEEGIPMDNEEDWWAE</sequence>
<dbReference type="Proteomes" id="UP000271098">
    <property type="component" value="Unassembled WGS sequence"/>
</dbReference>
<protein>
    <submittedName>
        <fullName evidence="4">AXIN2</fullName>
    </submittedName>
</protein>
<reference evidence="4" key="1">
    <citation type="submission" date="2016-06" db="UniProtKB">
        <authorList>
            <consortium name="WormBaseParasite"/>
        </authorList>
    </citation>
    <scope>IDENTIFICATION</scope>
</reference>
<evidence type="ECO:0000313" key="4">
    <source>
        <dbReference type="WBParaSite" id="GPUH_0002277101-mRNA-1"/>
    </source>
</evidence>
<dbReference type="OrthoDB" id="5598268at2759"/>
<keyword evidence="3" id="KW-1185">Reference proteome</keyword>
<dbReference type="EMBL" id="UYRT01095850">
    <property type="protein sequence ID" value="VDN40481.1"/>
    <property type="molecule type" value="Genomic_DNA"/>
</dbReference>
<organism evidence="4">
    <name type="scientific">Gongylonema pulchrum</name>
    <dbReference type="NCBI Taxonomy" id="637853"/>
    <lineage>
        <taxon>Eukaryota</taxon>
        <taxon>Metazoa</taxon>
        <taxon>Ecdysozoa</taxon>
        <taxon>Nematoda</taxon>
        <taxon>Chromadorea</taxon>
        <taxon>Rhabditida</taxon>
        <taxon>Spirurina</taxon>
        <taxon>Spiruromorpha</taxon>
        <taxon>Spiruroidea</taxon>
        <taxon>Gongylonematidae</taxon>
        <taxon>Gongylonema</taxon>
    </lineage>
</organism>
<dbReference type="AlphaFoldDB" id="A0A183EP53"/>
<evidence type="ECO:0000313" key="2">
    <source>
        <dbReference type="EMBL" id="VDN40481.1"/>
    </source>
</evidence>
<reference evidence="2 3" key="2">
    <citation type="submission" date="2018-11" db="EMBL/GenBank/DDBJ databases">
        <authorList>
            <consortium name="Pathogen Informatics"/>
        </authorList>
    </citation>
    <scope>NUCLEOTIDE SEQUENCE [LARGE SCALE GENOMIC DNA]</scope>
</reference>
<gene>
    <name evidence="2" type="ORF">GPUH_LOCUS22745</name>
</gene>
<name>A0A183EP53_9BILA</name>
<evidence type="ECO:0000313" key="3">
    <source>
        <dbReference type="Proteomes" id="UP000271098"/>
    </source>
</evidence>
<dbReference type="WBParaSite" id="GPUH_0002277101-mRNA-1">
    <property type="protein sequence ID" value="GPUH_0002277101-mRNA-1"/>
    <property type="gene ID" value="GPUH_0002277101"/>
</dbReference>
<evidence type="ECO:0000256" key="1">
    <source>
        <dbReference type="SAM" id="MobiDB-lite"/>
    </source>
</evidence>
<feature type="compositionally biased region" description="Low complexity" evidence="1">
    <location>
        <begin position="9"/>
        <end position="20"/>
    </location>
</feature>
<feature type="region of interest" description="Disordered" evidence="1">
    <location>
        <begin position="1"/>
        <end position="23"/>
    </location>
</feature>
<proteinExistence type="predicted"/>
<accession>A0A183EP53</accession>